<sequence>MKEDKIKVLYIIDMAGIVAQYNQVPRIRNIITPFIIEPVGGNNPADLGQITVTNVRGQLSFDIISGDNQHQASFEVVGGFGDYPQDSTQNFFFSTGTNINCTVNALQVNRLEILTPVADAGGRRYILEFKPVQSIGPTIQQTSVNTIGNFTLTVRIKKQVFVQGF</sequence>
<protein>
    <submittedName>
        <fullName evidence="1">Uncharacterized protein</fullName>
    </submittedName>
</protein>
<accession>A0A481YTV4</accession>
<organism evidence="1">
    <name type="scientific">Marseillevirus LCMAC102</name>
    <dbReference type="NCBI Taxonomy" id="2506603"/>
    <lineage>
        <taxon>Viruses</taxon>
        <taxon>Varidnaviria</taxon>
        <taxon>Bamfordvirae</taxon>
        <taxon>Nucleocytoviricota</taxon>
        <taxon>Megaviricetes</taxon>
        <taxon>Pimascovirales</taxon>
        <taxon>Pimascovirales incertae sedis</taxon>
        <taxon>Marseilleviridae</taxon>
    </lineage>
</organism>
<reference evidence="1" key="1">
    <citation type="journal article" date="2019" name="MBio">
        <title>Virus Genomes from Deep Sea Sediments Expand the Ocean Megavirome and Support Independent Origins of Viral Gigantism.</title>
        <authorList>
            <person name="Backstrom D."/>
            <person name="Yutin N."/>
            <person name="Jorgensen S.L."/>
            <person name="Dharamshi J."/>
            <person name="Homa F."/>
            <person name="Zaremba-Niedwiedzka K."/>
            <person name="Spang A."/>
            <person name="Wolf Y.I."/>
            <person name="Koonin E.V."/>
            <person name="Ettema T.J."/>
        </authorList>
    </citation>
    <scope>NUCLEOTIDE SEQUENCE</scope>
</reference>
<proteinExistence type="predicted"/>
<name>A0A481YTV4_9VIRU</name>
<dbReference type="EMBL" id="MK500334">
    <property type="protein sequence ID" value="QBK86470.1"/>
    <property type="molecule type" value="Genomic_DNA"/>
</dbReference>
<evidence type="ECO:0000313" key="1">
    <source>
        <dbReference type="EMBL" id="QBK86470.1"/>
    </source>
</evidence>
<gene>
    <name evidence="1" type="ORF">LCMAC102_02650</name>
</gene>